<dbReference type="AlphaFoldDB" id="A0A239AB79"/>
<dbReference type="EMBL" id="FZNO01000040">
    <property type="protein sequence ID" value="SNR92123.1"/>
    <property type="molecule type" value="Genomic_DNA"/>
</dbReference>
<dbReference type="SUPFAM" id="SSF52833">
    <property type="entry name" value="Thioredoxin-like"/>
    <property type="match status" value="1"/>
</dbReference>
<name>A0A239AB79_9ACTN</name>
<dbReference type="Gene3D" id="3.40.30.10">
    <property type="entry name" value="Glutaredoxin"/>
    <property type="match status" value="1"/>
</dbReference>
<keyword evidence="3" id="KW-1185">Reference proteome</keyword>
<accession>A0A239AB79</accession>
<reference evidence="2 3" key="1">
    <citation type="submission" date="2017-06" db="EMBL/GenBank/DDBJ databases">
        <authorList>
            <person name="Kim H.J."/>
            <person name="Triplett B.A."/>
        </authorList>
    </citation>
    <scope>NUCLEOTIDE SEQUENCE [LARGE SCALE GENOMIC DNA]</scope>
    <source>
        <strain evidence="2 3">DSM 44272</strain>
    </source>
</reference>
<organism evidence="2 3">
    <name type="scientific">Blastococcus mobilis</name>
    <dbReference type="NCBI Taxonomy" id="1938746"/>
    <lineage>
        <taxon>Bacteria</taxon>
        <taxon>Bacillati</taxon>
        <taxon>Actinomycetota</taxon>
        <taxon>Actinomycetes</taxon>
        <taxon>Geodermatophilales</taxon>
        <taxon>Geodermatophilaceae</taxon>
        <taxon>Blastococcus</taxon>
    </lineage>
</organism>
<dbReference type="InterPro" id="IPR036249">
    <property type="entry name" value="Thioredoxin-like_sf"/>
</dbReference>
<protein>
    <submittedName>
        <fullName evidence="2">Thioredoxin domain-containing protein</fullName>
    </submittedName>
</protein>
<dbReference type="RefSeq" id="WP_217899448.1">
    <property type="nucleotide sequence ID" value="NZ_FZNO01000040.1"/>
</dbReference>
<dbReference type="Proteomes" id="UP000198403">
    <property type="component" value="Unassembled WGS sequence"/>
</dbReference>
<dbReference type="Pfam" id="PF13192">
    <property type="entry name" value="Thioredoxin_3"/>
    <property type="match status" value="1"/>
</dbReference>
<evidence type="ECO:0000313" key="2">
    <source>
        <dbReference type="EMBL" id="SNR92123.1"/>
    </source>
</evidence>
<evidence type="ECO:0000259" key="1">
    <source>
        <dbReference type="Pfam" id="PF13192"/>
    </source>
</evidence>
<dbReference type="InterPro" id="IPR012336">
    <property type="entry name" value="Thioredoxin-like_fold"/>
</dbReference>
<proteinExistence type="predicted"/>
<gene>
    <name evidence="2" type="ORF">SAMN06272737_1404</name>
</gene>
<evidence type="ECO:0000313" key="3">
    <source>
        <dbReference type="Proteomes" id="UP000198403"/>
    </source>
</evidence>
<feature type="domain" description="Thioredoxin-like fold" evidence="1">
    <location>
        <begin position="21"/>
        <end position="92"/>
    </location>
</feature>
<sequence>MPAAREGARRQTTAFGRAPQLQVYVSAGCPSCLRTRELVAQLRRLHSGGAVEVIDLDRLAPGAGRADVVGTPAYVLGGRVRWLGNPSAEELLAAWDEESAQDLEGATDHGR</sequence>
<dbReference type="PROSITE" id="PS51257">
    <property type="entry name" value="PROKAR_LIPOPROTEIN"/>
    <property type="match status" value="1"/>
</dbReference>